<reference evidence="2" key="1">
    <citation type="submission" date="2021-03" db="EMBL/GenBank/DDBJ databases">
        <title>Draft genome sequence of rust myrtle Austropuccinia psidii MF-1, a brazilian biotype.</title>
        <authorList>
            <person name="Quecine M.C."/>
            <person name="Pachon D.M.R."/>
            <person name="Bonatelli M.L."/>
            <person name="Correr F.H."/>
            <person name="Franceschini L.M."/>
            <person name="Leite T.F."/>
            <person name="Margarido G.R.A."/>
            <person name="Almeida C.A."/>
            <person name="Ferrarezi J.A."/>
            <person name="Labate C.A."/>
        </authorList>
    </citation>
    <scope>NUCLEOTIDE SEQUENCE</scope>
    <source>
        <strain evidence="2">MF-1</strain>
    </source>
</reference>
<sequence length="143" mass="15243">MSEDPTPDATSGYSALTGSRKRDVATWTNVGGPLPVGGRPIYSSSEVPISRINNQGVVNQIRRISNSPPNPDAEGSEELDGEEVEVVPHSAGHPVILPLPILLPRDCKSISFTIPPETSSLLLPPFLLSHPTLPKPGLPEIKQ</sequence>
<protein>
    <submittedName>
        <fullName evidence="2">Uncharacterized protein</fullName>
    </submittedName>
</protein>
<name>A0A9Q3JUA4_9BASI</name>
<feature type="compositionally biased region" description="Polar residues" evidence="1">
    <location>
        <begin position="8"/>
        <end position="17"/>
    </location>
</feature>
<dbReference type="Proteomes" id="UP000765509">
    <property type="component" value="Unassembled WGS sequence"/>
</dbReference>
<dbReference type="EMBL" id="AVOT02081501">
    <property type="protein sequence ID" value="MBW0567834.1"/>
    <property type="molecule type" value="Genomic_DNA"/>
</dbReference>
<gene>
    <name evidence="2" type="ORF">O181_107549</name>
</gene>
<evidence type="ECO:0000313" key="2">
    <source>
        <dbReference type="EMBL" id="MBW0567834.1"/>
    </source>
</evidence>
<accession>A0A9Q3JUA4</accession>
<feature type="region of interest" description="Disordered" evidence="1">
    <location>
        <begin position="1"/>
        <end position="20"/>
    </location>
</feature>
<organism evidence="2 3">
    <name type="scientific">Austropuccinia psidii MF-1</name>
    <dbReference type="NCBI Taxonomy" id="1389203"/>
    <lineage>
        <taxon>Eukaryota</taxon>
        <taxon>Fungi</taxon>
        <taxon>Dikarya</taxon>
        <taxon>Basidiomycota</taxon>
        <taxon>Pucciniomycotina</taxon>
        <taxon>Pucciniomycetes</taxon>
        <taxon>Pucciniales</taxon>
        <taxon>Sphaerophragmiaceae</taxon>
        <taxon>Austropuccinia</taxon>
    </lineage>
</organism>
<evidence type="ECO:0000313" key="3">
    <source>
        <dbReference type="Proteomes" id="UP000765509"/>
    </source>
</evidence>
<dbReference type="AlphaFoldDB" id="A0A9Q3JUA4"/>
<comment type="caution">
    <text evidence="2">The sequence shown here is derived from an EMBL/GenBank/DDBJ whole genome shotgun (WGS) entry which is preliminary data.</text>
</comment>
<keyword evidence="3" id="KW-1185">Reference proteome</keyword>
<evidence type="ECO:0000256" key="1">
    <source>
        <dbReference type="SAM" id="MobiDB-lite"/>
    </source>
</evidence>
<proteinExistence type="predicted"/>